<dbReference type="InterPro" id="IPR005141">
    <property type="entry name" value="eRF1_2"/>
</dbReference>
<dbReference type="SMART" id="SM01194">
    <property type="entry name" value="eRF1_1"/>
    <property type="match status" value="1"/>
</dbReference>
<evidence type="ECO:0000256" key="4">
    <source>
        <dbReference type="ARBA" id="ARBA00022490"/>
    </source>
</evidence>
<comment type="similarity">
    <text evidence="3">Belongs to the eukaryotic release factor 1 family. Pelota subfamily.</text>
</comment>
<dbReference type="InterPro" id="IPR042226">
    <property type="entry name" value="eFR1_2_sf"/>
</dbReference>
<evidence type="ECO:0000259" key="7">
    <source>
        <dbReference type="SMART" id="SM01194"/>
    </source>
</evidence>
<dbReference type="InterPro" id="IPR005140">
    <property type="entry name" value="eRF1_Pelota-like_N"/>
</dbReference>
<organism evidence="8 9">
    <name type="scientific">Pterulicium gracile</name>
    <dbReference type="NCBI Taxonomy" id="1884261"/>
    <lineage>
        <taxon>Eukaryota</taxon>
        <taxon>Fungi</taxon>
        <taxon>Dikarya</taxon>
        <taxon>Basidiomycota</taxon>
        <taxon>Agaricomycotina</taxon>
        <taxon>Agaricomycetes</taxon>
        <taxon>Agaricomycetidae</taxon>
        <taxon>Agaricales</taxon>
        <taxon>Pleurotineae</taxon>
        <taxon>Pterulaceae</taxon>
        <taxon>Pterulicium</taxon>
    </lineage>
</organism>
<dbReference type="SUPFAM" id="SSF53137">
    <property type="entry name" value="Translational machinery components"/>
    <property type="match status" value="1"/>
</dbReference>
<feature type="compositionally biased region" description="Low complexity" evidence="6">
    <location>
        <begin position="82"/>
        <end position="99"/>
    </location>
</feature>
<reference evidence="8 9" key="1">
    <citation type="journal article" date="2019" name="Nat. Ecol. Evol.">
        <title>Megaphylogeny resolves global patterns of mushroom evolution.</title>
        <authorList>
            <person name="Varga T."/>
            <person name="Krizsan K."/>
            <person name="Foldi C."/>
            <person name="Dima B."/>
            <person name="Sanchez-Garcia M."/>
            <person name="Sanchez-Ramirez S."/>
            <person name="Szollosi G.J."/>
            <person name="Szarkandi J.G."/>
            <person name="Papp V."/>
            <person name="Albert L."/>
            <person name="Andreopoulos W."/>
            <person name="Angelini C."/>
            <person name="Antonin V."/>
            <person name="Barry K.W."/>
            <person name="Bougher N.L."/>
            <person name="Buchanan P."/>
            <person name="Buyck B."/>
            <person name="Bense V."/>
            <person name="Catcheside P."/>
            <person name="Chovatia M."/>
            <person name="Cooper J."/>
            <person name="Damon W."/>
            <person name="Desjardin D."/>
            <person name="Finy P."/>
            <person name="Geml J."/>
            <person name="Haridas S."/>
            <person name="Hughes K."/>
            <person name="Justo A."/>
            <person name="Karasinski D."/>
            <person name="Kautmanova I."/>
            <person name="Kiss B."/>
            <person name="Kocsube S."/>
            <person name="Kotiranta H."/>
            <person name="LaButti K.M."/>
            <person name="Lechner B.E."/>
            <person name="Liimatainen K."/>
            <person name="Lipzen A."/>
            <person name="Lukacs Z."/>
            <person name="Mihaltcheva S."/>
            <person name="Morgado L.N."/>
            <person name="Niskanen T."/>
            <person name="Noordeloos M.E."/>
            <person name="Ohm R.A."/>
            <person name="Ortiz-Santana B."/>
            <person name="Ovrebo C."/>
            <person name="Racz N."/>
            <person name="Riley R."/>
            <person name="Savchenko A."/>
            <person name="Shiryaev A."/>
            <person name="Soop K."/>
            <person name="Spirin V."/>
            <person name="Szebenyi C."/>
            <person name="Tomsovsky M."/>
            <person name="Tulloss R.E."/>
            <person name="Uehling J."/>
            <person name="Grigoriev I.V."/>
            <person name="Vagvolgyi C."/>
            <person name="Papp T."/>
            <person name="Martin F.M."/>
            <person name="Miettinen O."/>
            <person name="Hibbett D.S."/>
            <person name="Nagy L.G."/>
        </authorList>
    </citation>
    <scope>NUCLEOTIDE SEQUENCE [LARGE SCALE GENOMIC DNA]</scope>
    <source>
        <strain evidence="8 9">CBS 309.79</strain>
    </source>
</reference>
<evidence type="ECO:0000313" key="8">
    <source>
        <dbReference type="EMBL" id="TFL05844.1"/>
    </source>
</evidence>
<keyword evidence="5" id="KW-0479">Metal-binding</keyword>
<gene>
    <name evidence="8" type="ORF">BDV98DRAFT_560722</name>
</gene>
<dbReference type="GO" id="GO:0071025">
    <property type="term" value="P:RNA surveillance"/>
    <property type="evidence" value="ECO:0007669"/>
    <property type="project" value="InterPro"/>
</dbReference>
<dbReference type="FunFam" id="2.30.30.870:FF:000001">
    <property type="entry name" value="Protein pelota homolog"/>
    <property type="match status" value="1"/>
</dbReference>
<accession>A0A5C3R4L0</accession>
<evidence type="ECO:0000256" key="3">
    <source>
        <dbReference type="ARBA" id="ARBA00009504"/>
    </source>
</evidence>
<dbReference type="Gene3D" id="3.30.1330.30">
    <property type="match status" value="1"/>
</dbReference>
<dbReference type="GO" id="GO:0070651">
    <property type="term" value="P:nonfunctional rRNA decay"/>
    <property type="evidence" value="ECO:0007669"/>
    <property type="project" value="TreeGrafter"/>
</dbReference>
<dbReference type="InterPro" id="IPR038069">
    <property type="entry name" value="Pelota/DOM34_N"/>
</dbReference>
<dbReference type="Pfam" id="PF03465">
    <property type="entry name" value="eRF1_3"/>
    <property type="match status" value="1"/>
</dbReference>
<evidence type="ECO:0000256" key="1">
    <source>
        <dbReference type="ARBA" id="ARBA00001968"/>
    </source>
</evidence>
<dbReference type="Gene3D" id="3.30.420.60">
    <property type="entry name" value="eRF1 domain 2"/>
    <property type="match status" value="1"/>
</dbReference>
<dbReference type="InterPro" id="IPR029064">
    <property type="entry name" value="Ribosomal_eL30-like_sf"/>
</dbReference>
<dbReference type="PANTHER" id="PTHR10853:SF0">
    <property type="entry name" value="PROTEIN PELOTA HOMOLOG"/>
    <property type="match status" value="1"/>
</dbReference>
<evidence type="ECO:0000313" key="9">
    <source>
        <dbReference type="Proteomes" id="UP000305067"/>
    </source>
</evidence>
<feature type="region of interest" description="Disordered" evidence="6">
    <location>
        <begin position="378"/>
        <end position="412"/>
    </location>
</feature>
<keyword evidence="4" id="KW-0963">Cytoplasm</keyword>
<dbReference type="Gene3D" id="2.30.30.870">
    <property type="entry name" value="Pelota, domain A"/>
    <property type="match status" value="1"/>
</dbReference>
<dbReference type="GO" id="GO:0046872">
    <property type="term" value="F:metal ion binding"/>
    <property type="evidence" value="ECO:0007669"/>
    <property type="project" value="UniProtKB-KW"/>
</dbReference>
<comment type="cofactor">
    <cofactor evidence="1">
        <name>a divalent metal cation</name>
        <dbReference type="ChEBI" id="CHEBI:60240"/>
    </cofactor>
</comment>
<dbReference type="GO" id="GO:0070966">
    <property type="term" value="P:nuclear-transcribed mRNA catabolic process, no-go decay"/>
    <property type="evidence" value="ECO:0007669"/>
    <property type="project" value="InterPro"/>
</dbReference>
<dbReference type="AlphaFoldDB" id="A0A5C3R4L0"/>
<dbReference type="FunFam" id="3.30.1330.30:FF:000008">
    <property type="entry name" value="Protein pelota homolog"/>
    <property type="match status" value="1"/>
</dbReference>
<proteinExistence type="inferred from homology"/>
<comment type="subcellular location">
    <subcellularLocation>
        <location evidence="2">Cytoplasm</location>
    </subcellularLocation>
</comment>
<evidence type="ECO:0000256" key="5">
    <source>
        <dbReference type="ARBA" id="ARBA00022723"/>
    </source>
</evidence>
<feature type="domain" description="eRF1/Pelota-like N-terminal" evidence="7">
    <location>
        <begin position="1"/>
        <end position="156"/>
    </location>
</feature>
<dbReference type="GO" id="GO:0005737">
    <property type="term" value="C:cytoplasm"/>
    <property type="evidence" value="ECO:0007669"/>
    <property type="project" value="UniProtKB-SubCell"/>
</dbReference>
<evidence type="ECO:0000256" key="6">
    <source>
        <dbReference type="SAM" id="MobiDB-lite"/>
    </source>
</evidence>
<dbReference type="InterPro" id="IPR058547">
    <property type="entry name" value="Pelota_N"/>
</dbReference>
<keyword evidence="9" id="KW-1185">Reference proteome</keyword>
<dbReference type="SUPFAM" id="SSF55315">
    <property type="entry name" value="L30e-like"/>
    <property type="match status" value="1"/>
</dbReference>
<dbReference type="GO" id="GO:0070481">
    <property type="term" value="P:nuclear-transcribed mRNA catabolic process, non-stop decay"/>
    <property type="evidence" value="ECO:0007669"/>
    <property type="project" value="InterPro"/>
</dbReference>
<feature type="region of interest" description="Disordered" evidence="6">
    <location>
        <begin position="78"/>
        <end position="101"/>
    </location>
</feature>
<dbReference type="Pfam" id="PF03464">
    <property type="entry name" value="eRF1_2"/>
    <property type="match status" value="1"/>
</dbReference>
<name>A0A5C3R4L0_9AGAR</name>
<dbReference type="Pfam" id="PF26356">
    <property type="entry name" value="Pelota_N"/>
    <property type="match status" value="1"/>
</dbReference>
<evidence type="ECO:0000256" key="2">
    <source>
        <dbReference type="ARBA" id="ARBA00004496"/>
    </source>
</evidence>
<dbReference type="SUPFAM" id="SSF159065">
    <property type="entry name" value="Dom34/Pelota N-terminal domain-like"/>
    <property type="match status" value="1"/>
</dbReference>
<dbReference type="InterPro" id="IPR005142">
    <property type="entry name" value="eRF1_3"/>
</dbReference>
<dbReference type="PANTHER" id="PTHR10853">
    <property type="entry name" value="PELOTA"/>
    <property type="match status" value="1"/>
</dbReference>
<dbReference type="OrthoDB" id="10249111at2759"/>
<dbReference type="EMBL" id="ML178816">
    <property type="protein sequence ID" value="TFL05844.1"/>
    <property type="molecule type" value="Genomic_DNA"/>
</dbReference>
<dbReference type="STRING" id="1884261.A0A5C3R4L0"/>
<dbReference type="Proteomes" id="UP000305067">
    <property type="component" value="Unassembled WGS sequence"/>
</dbReference>
<protein>
    <submittedName>
        <fullName evidence="8">ERF1 domain 1-domain-containing protein</fullName>
    </submittedName>
</protein>
<dbReference type="GO" id="GO:0032790">
    <property type="term" value="P:ribosome disassembly"/>
    <property type="evidence" value="ECO:0007669"/>
    <property type="project" value="TreeGrafter"/>
</dbReference>
<sequence length="412" mass="44993">MKQVNKHIDKHGVGHVTLRPEDDQDMWHLYNLIQQGDLVRGPAVRRVQSVSATGSTDSQRVRLNLTLQVSSVLFSAGDGEGAAASNDPSSSSTATSTASLHISGRVTSENPHVRMGAHHTLDVETNRDIRIEKDPVSGSQHVWDSVSLGVVEQSIVPGRGAEVAAVVCGEGQAVFCLLSEHMTVIANRLKVNVPRKASGSQHDAGLNKFYSAVYDGITRHVPYQTPELKAIVVASPGWVRDAVVDYVQAEATKRGNKALATALRTKLVKVHVNSPHVHSLMEVLKNPQIAAQLNETKFAREGMALDKFFKMLGSDELRAWYGPDHVSFAVDRAAVGTLLISDELFRASDPGLRKKYVAMVEAVQQKGGEAVIFSSMHESGQRIAQPTHRNRRDSDISSRRRGRRSRGGSVQW</sequence>
<dbReference type="InterPro" id="IPR004405">
    <property type="entry name" value="TF_pelota"/>
</dbReference>